<protein>
    <submittedName>
        <fullName evidence="2">Uncharacterized protein</fullName>
    </submittedName>
</protein>
<keyword evidence="1" id="KW-1133">Transmembrane helix</keyword>
<proteinExistence type="predicted"/>
<evidence type="ECO:0000256" key="1">
    <source>
        <dbReference type="SAM" id="Phobius"/>
    </source>
</evidence>
<reference evidence="2" key="1">
    <citation type="submission" date="2018-02" db="EMBL/GenBank/DDBJ databases">
        <title>Rhizophora mucronata_Transcriptome.</title>
        <authorList>
            <person name="Meera S.P."/>
            <person name="Sreeshan A."/>
            <person name="Augustine A."/>
        </authorList>
    </citation>
    <scope>NUCLEOTIDE SEQUENCE</scope>
    <source>
        <tissue evidence="2">Leaf</tissue>
    </source>
</reference>
<evidence type="ECO:0000313" key="2">
    <source>
        <dbReference type="EMBL" id="MBW93572.1"/>
    </source>
</evidence>
<keyword evidence="1" id="KW-0812">Transmembrane</keyword>
<feature type="transmembrane region" description="Helical" evidence="1">
    <location>
        <begin position="20"/>
        <end position="42"/>
    </location>
</feature>
<sequence>MCVCVCVDSISSDSLSHFPLVYFTTIFFMFFHFPLNLLRILCCS</sequence>
<keyword evidence="1" id="KW-0472">Membrane</keyword>
<organism evidence="2">
    <name type="scientific">Rhizophora mucronata</name>
    <name type="common">Asiatic mangrove</name>
    <dbReference type="NCBI Taxonomy" id="61149"/>
    <lineage>
        <taxon>Eukaryota</taxon>
        <taxon>Viridiplantae</taxon>
        <taxon>Streptophyta</taxon>
        <taxon>Embryophyta</taxon>
        <taxon>Tracheophyta</taxon>
        <taxon>Spermatophyta</taxon>
        <taxon>Magnoliopsida</taxon>
        <taxon>eudicotyledons</taxon>
        <taxon>Gunneridae</taxon>
        <taxon>Pentapetalae</taxon>
        <taxon>rosids</taxon>
        <taxon>fabids</taxon>
        <taxon>Malpighiales</taxon>
        <taxon>Rhizophoraceae</taxon>
        <taxon>Rhizophora</taxon>
    </lineage>
</organism>
<dbReference type="AlphaFoldDB" id="A0A2P2JJB9"/>
<accession>A0A2P2JJB9</accession>
<name>A0A2P2JJB9_RHIMU</name>
<dbReference type="EMBL" id="GGEC01013089">
    <property type="protein sequence ID" value="MBW93572.1"/>
    <property type="molecule type" value="Transcribed_RNA"/>
</dbReference>